<keyword evidence="13" id="KW-1185">Reference proteome</keyword>
<dbReference type="PROSITE" id="PS00678">
    <property type="entry name" value="WD_REPEATS_1"/>
    <property type="match status" value="1"/>
</dbReference>
<dbReference type="GO" id="GO:0005737">
    <property type="term" value="C:cytoplasm"/>
    <property type="evidence" value="ECO:0007669"/>
    <property type="project" value="UniProtKB-SubCell"/>
</dbReference>
<dbReference type="Gene3D" id="2.130.10.10">
    <property type="entry name" value="YVTN repeat-like/Quinoprotein amine dehydrogenase"/>
    <property type="match status" value="2"/>
</dbReference>
<dbReference type="InterPro" id="IPR019775">
    <property type="entry name" value="WD40_repeat_CS"/>
</dbReference>
<dbReference type="InterPro" id="IPR015505">
    <property type="entry name" value="Coronin"/>
</dbReference>
<feature type="region of interest" description="Disordered" evidence="10">
    <location>
        <begin position="415"/>
        <end position="438"/>
    </location>
</feature>
<dbReference type="Pfam" id="PF08953">
    <property type="entry name" value="DUF1899"/>
    <property type="match status" value="2"/>
</dbReference>
<dbReference type="PANTHER" id="PTHR10856:SF20">
    <property type="entry name" value="CORONIN-7"/>
    <property type="match status" value="1"/>
</dbReference>
<protein>
    <recommendedName>
        <fullName evidence="9">Coronin</fullName>
    </recommendedName>
</protein>
<dbReference type="SMART" id="SM00320">
    <property type="entry name" value="WD40"/>
    <property type="match status" value="5"/>
</dbReference>
<dbReference type="InterPro" id="IPR001680">
    <property type="entry name" value="WD40_rpt"/>
</dbReference>
<organism evidence="12 13">
    <name type="scientific">Bugula neritina</name>
    <name type="common">Brown bryozoan</name>
    <name type="synonym">Sertularia neritina</name>
    <dbReference type="NCBI Taxonomy" id="10212"/>
    <lineage>
        <taxon>Eukaryota</taxon>
        <taxon>Metazoa</taxon>
        <taxon>Spiralia</taxon>
        <taxon>Lophotrochozoa</taxon>
        <taxon>Bryozoa</taxon>
        <taxon>Gymnolaemata</taxon>
        <taxon>Cheilostomatida</taxon>
        <taxon>Flustrina</taxon>
        <taxon>Buguloidea</taxon>
        <taxon>Bugulidae</taxon>
        <taxon>Bugula</taxon>
    </lineage>
</organism>
<evidence type="ECO:0000256" key="3">
    <source>
        <dbReference type="ARBA" id="ARBA00022490"/>
    </source>
</evidence>
<evidence type="ECO:0000259" key="11">
    <source>
        <dbReference type="SMART" id="SM01166"/>
    </source>
</evidence>
<feature type="region of interest" description="Disordered" evidence="10">
    <location>
        <begin position="458"/>
        <end position="498"/>
    </location>
</feature>
<dbReference type="SUPFAM" id="SSF50978">
    <property type="entry name" value="WD40 repeat-like"/>
    <property type="match status" value="2"/>
</dbReference>
<feature type="compositionally biased region" description="Polar residues" evidence="10">
    <location>
        <begin position="484"/>
        <end position="498"/>
    </location>
</feature>
<dbReference type="PANTHER" id="PTHR10856">
    <property type="entry name" value="CORONIN"/>
    <property type="match status" value="1"/>
</dbReference>
<dbReference type="Pfam" id="PF16300">
    <property type="entry name" value="WD40_4"/>
    <property type="match status" value="2"/>
</dbReference>
<feature type="repeat" description="WD" evidence="8">
    <location>
        <begin position="683"/>
        <end position="715"/>
    </location>
</feature>
<comment type="function">
    <text evidence="7">F-actin regulator involved in anterograde Golgi to endosome transport: upon ubiquitination via 'Lys-33'-linked ubiquitin chains by the BCR(KLHL20) E3 ubiquitin ligase complex, interacts with EPS15 and localizes to the trans-Golgi network, where it promotes actin polymerization, thereby facilitating post-Golgi trafficking. May play a role in the maintenance of the Golgi apparatus morphology.</text>
</comment>
<evidence type="ECO:0000256" key="5">
    <source>
        <dbReference type="ARBA" id="ARBA00022737"/>
    </source>
</evidence>
<evidence type="ECO:0000256" key="9">
    <source>
        <dbReference type="RuleBase" id="RU280818"/>
    </source>
</evidence>
<keyword evidence="5 9" id="KW-0677">Repeat</keyword>
<evidence type="ECO:0000256" key="7">
    <source>
        <dbReference type="ARBA" id="ARBA00024838"/>
    </source>
</evidence>
<dbReference type="FunFam" id="2.130.10.10:FF:000076">
    <property type="entry name" value="Coronin"/>
    <property type="match status" value="1"/>
</dbReference>
<evidence type="ECO:0000256" key="8">
    <source>
        <dbReference type="PROSITE-ProRule" id="PRU00221"/>
    </source>
</evidence>
<dbReference type="SMART" id="SM01167">
    <property type="entry name" value="DUF1900"/>
    <property type="match status" value="2"/>
</dbReference>
<feature type="compositionally biased region" description="Polar residues" evidence="10">
    <location>
        <begin position="421"/>
        <end position="431"/>
    </location>
</feature>
<feature type="repeat" description="WD" evidence="8">
    <location>
        <begin position="78"/>
        <end position="112"/>
    </location>
</feature>
<comment type="similarity">
    <text evidence="2 9">Belongs to the WD repeat coronin family.</text>
</comment>
<dbReference type="Proteomes" id="UP000593567">
    <property type="component" value="Unassembled WGS sequence"/>
</dbReference>
<comment type="subcellular location">
    <subcellularLocation>
        <location evidence="1">Cytoplasm</location>
    </subcellularLocation>
</comment>
<dbReference type="GO" id="GO:0030036">
    <property type="term" value="P:actin cytoskeleton organization"/>
    <property type="evidence" value="ECO:0007669"/>
    <property type="project" value="UniProtKB-ARBA"/>
</dbReference>
<accession>A0A7J7IZH5</accession>
<feature type="domain" description="DUF1899" evidence="11">
    <location>
        <begin position="5"/>
        <end position="69"/>
    </location>
</feature>
<dbReference type="PROSITE" id="PS50082">
    <property type="entry name" value="WD_REPEATS_2"/>
    <property type="match status" value="3"/>
</dbReference>
<dbReference type="EMBL" id="VXIV02003241">
    <property type="protein sequence ID" value="KAF6019302.1"/>
    <property type="molecule type" value="Genomic_DNA"/>
</dbReference>
<dbReference type="AlphaFoldDB" id="A0A7J7IZH5"/>
<reference evidence="12" key="1">
    <citation type="submission" date="2020-06" db="EMBL/GenBank/DDBJ databases">
        <title>Draft genome of Bugula neritina, a colonial animal packing powerful symbionts and potential medicines.</title>
        <authorList>
            <person name="Rayko M."/>
        </authorList>
    </citation>
    <scope>NUCLEOTIDE SEQUENCE [LARGE SCALE GENOMIC DNA]</scope>
    <source>
        <strain evidence="12">Kwan_BN1</strain>
    </source>
</reference>
<evidence type="ECO:0000256" key="2">
    <source>
        <dbReference type="ARBA" id="ARBA00009482"/>
    </source>
</evidence>
<evidence type="ECO:0000256" key="4">
    <source>
        <dbReference type="ARBA" id="ARBA00022574"/>
    </source>
</evidence>
<dbReference type="GO" id="GO:0003779">
    <property type="term" value="F:actin binding"/>
    <property type="evidence" value="ECO:0007669"/>
    <property type="project" value="UniProtKB-KW"/>
</dbReference>
<keyword evidence="4 8" id="KW-0853">WD repeat</keyword>
<dbReference type="Pfam" id="PF00400">
    <property type="entry name" value="WD40"/>
    <property type="match status" value="4"/>
</dbReference>
<gene>
    <name evidence="12" type="ORF">EB796_022391</name>
</gene>
<feature type="repeat" description="WD" evidence="8">
    <location>
        <begin position="641"/>
        <end position="683"/>
    </location>
</feature>
<evidence type="ECO:0000256" key="10">
    <source>
        <dbReference type="SAM" id="MobiDB-lite"/>
    </source>
</evidence>
<evidence type="ECO:0000313" key="12">
    <source>
        <dbReference type="EMBL" id="KAF6019302.1"/>
    </source>
</evidence>
<dbReference type="PROSITE" id="PS50294">
    <property type="entry name" value="WD_REPEATS_REGION"/>
    <property type="match status" value="3"/>
</dbReference>
<feature type="domain" description="DUF1899" evidence="11">
    <location>
        <begin position="516"/>
        <end position="582"/>
    </location>
</feature>
<dbReference type="SMART" id="SM01166">
    <property type="entry name" value="DUF1899"/>
    <property type="match status" value="2"/>
</dbReference>
<sequence>MAAWRQKQWKYKNTTPKILKKEECITGLSASRLMQTAGNYIRASSKYMVFNIDGHGGGCLGVLPLSTTGHISSNLPLIYAHGNFVSDFGFSPHDDSLLATTSFDNHIKLWRLPDVPVLTAPSAPESEFPELPRRGDALSWNPLVSSLMYVVAGNLLRLYDVRTTTKMFEFDDQEEVIQGACWSLDGSHIVTSSKDLLVRLFDPRANSSAALQSCPGHEVVNDSRIIYVNDNRIITTGFCTDRSRRAMIYDTRNLSGALDNVDFDSSHGILVPLFDQDTNMLYAYGRGDNNVRFMESTSKPPYLVQAACDLLKAQVKGACLVPKTAVDVMKGEVNRLLVLSKDSVVPVPYIIPRRSYAEFHSDVFPDTYSGEPGCDVDAWLTGAAPQIVKVSLDPAKSGKKSDPVEAKAIKVEAQPVAHKTAVSNSNGTSGDAPTPAKPVEFKPKAVAKVAKPVVATSNVSPVSQVEKEDHSTQTTPVKHREPSTQDASARQSQLFKSTETQTIKPLVWPHLCRRHPVSVKTSKFRHLKGTPLHKSHRIENIRNLSNRVPGESNGFAANPERCAITLKGPAGLVSVLELENVGKLEDTPLPALSHGVPVCDFKWDPFNNSRLATGTESGAVFLWEIPEGGLEGVVEEPVKKILAHNDKIYSLEFHPLASDVLASSAQDFQVKIWDLQTETSLTLEGHSSPILAMAWSSNGIYLATYSKDSIIRIYEPRASTSPIREGKGPSGGRSGRIVWVLNDSFVAVSGFDRNSERCLQLFDPEDLSVGVASVELNNAPSLLIPYYDADSHTIFLTAKGDTIVQAYEVTSDAPYFQVLSSFHASSQHQALAFLPKKCCDVANIEFAKAYRLTLTMIEPISFTVPRVRSEFFQDDLFPDTSVTWEASSTSSEWFSGIDKQAKVLSLFPEGMTKLSEAPPEKVKERKYEKFDAATYKTAAQKRDELGHMQSPATDSMDMCISCCISTDIKTLTHPLLPSW</sequence>
<evidence type="ECO:0000256" key="6">
    <source>
        <dbReference type="ARBA" id="ARBA00023203"/>
    </source>
</evidence>
<keyword evidence="6" id="KW-0009">Actin-binding</keyword>
<name>A0A7J7IZH5_BUGNE</name>
<evidence type="ECO:0000256" key="1">
    <source>
        <dbReference type="ARBA" id="ARBA00004496"/>
    </source>
</evidence>
<proteinExistence type="inferred from homology"/>
<dbReference type="OrthoDB" id="1850764at2759"/>
<comment type="caution">
    <text evidence="12">The sequence shown here is derived from an EMBL/GenBank/DDBJ whole genome shotgun (WGS) entry which is preliminary data.</text>
</comment>
<keyword evidence="3" id="KW-0963">Cytoplasm</keyword>
<dbReference type="InterPro" id="IPR015943">
    <property type="entry name" value="WD40/YVTN_repeat-like_dom_sf"/>
</dbReference>
<dbReference type="InterPro" id="IPR036322">
    <property type="entry name" value="WD40_repeat_dom_sf"/>
</dbReference>
<evidence type="ECO:0000313" key="13">
    <source>
        <dbReference type="Proteomes" id="UP000593567"/>
    </source>
</evidence>
<dbReference type="InterPro" id="IPR015048">
    <property type="entry name" value="DUF1899"/>
</dbReference>